<dbReference type="InterPro" id="IPR003339">
    <property type="entry name" value="ABC/ECF_trnsptr_transmembrane"/>
</dbReference>
<keyword evidence="2" id="KW-1003">Cell membrane</keyword>
<dbReference type="CDD" id="cd16914">
    <property type="entry name" value="EcfT"/>
    <property type="match status" value="1"/>
</dbReference>
<dbReference type="HOGENOM" id="CLU_056469_5_0_9"/>
<dbReference type="eggNOG" id="COG0619">
    <property type="taxonomic scope" value="Bacteria"/>
</dbReference>
<organism evidence="7 8">
    <name type="scientific">Syntrophobotulus glycolicus (strain DSM 8271 / FlGlyR)</name>
    <dbReference type="NCBI Taxonomy" id="645991"/>
    <lineage>
        <taxon>Bacteria</taxon>
        <taxon>Bacillati</taxon>
        <taxon>Bacillota</taxon>
        <taxon>Clostridia</taxon>
        <taxon>Eubacteriales</taxon>
        <taxon>Desulfitobacteriaceae</taxon>
        <taxon>Syntrophobotulus</taxon>
    </lineage>
</organism>
<dbReference type="STRING" id="645991.Sgly_2896"/>
<comment type="subcellular location">
    <subcellularLocation>
        <location evidence="1">Cell membrane</location>
        <topology evidence="1">Multi-pass membrane protein</topology>
    </subcellularLocation>
</comment>
<keyword evidence="8" id="KW-1185">Reference proteome</keyword>
<evidence type="ECO:0000256" key="6">
    <source>
        <dbReference type="SAM" id="Phobius"/>
    </source>
</evidence>
<dbReference type="GO" id="GO:0043190">
    <property type="term" value="C:ATP-binding cassette (ABC) transporter complex"/>
    <property type="evidence" value="ECO:0007669"/>
    <property type="project" value="InterPro"/>
</dbReference>
<gene>
    <name evidence="7" type="ordered locus">Sgly_2896</name>
</gene>
<feature type="transmembrane region" description="Helical" evidence="6">
    <location>
        <begin position="22"/>
        <end position="47"/>
    </location>
</feature>
<dbReference type="EMBL" id="CP002547">
    <property type="protein sequence ID" value="ADY57165.1"/>
    <property type="molecule type" value="Genomic_DNA"/>
</dbReference>
<evidence type="ECO:0000256" key="4">
    <source>
        <dbReference type="ARBA" id="ARBA00022989"/>
    </source>
</evidence>
<dbReference type="PANTHER" id="PTHR43723:SF1">
    <property type="entry name" value="COBALT TRANSPORT PROTEIN CBIQ"/>
    <property type="match status" value="1"/>
</dbReference>
<evidence type="ECO:0000256" key="5">
    <source>
        <dbReference type="ARBA" id="ARBA00023136"/>
    </source>
</evidence>
<dbReference type="Pfam" id="PF02361">
    <property type="entry name" value="CbiQ"/>
    <property type="match status" value="1"/>
</dbReference>
<dbReference type="AlphaFoldDB" id="F0SZ47"/>
<evidence type="ECO:0000256" key="1">
    <source>
        <dbReference type="ARBA" id="ARBA00004651"/>
    </source>
</evidence>
<evidence type="ECO:0000313" key="7">
    <source>
        <dbReference type="EMBL" id="ADY57165.1"/>
    </source>
</evidence>
<keyword evidence="4 6" id="KW-1133">Transmembrane helix</keyword>
<dbReference type="Proteomes" id="UP000007488">
    <property type="component" value="Chromosome"/>
</dbReference>
<proteinExistence type="predicted"/>
<evidence type="ECO:0000256" key="2">
    <source>
        <dbReference type="ARBA" id="ARBA00022475"/>
    </source>
</evidence>
<dbReference type="InterPro" id="IPR012809">
    <property type="entry name" value="ECF_CbiQ"/>
</dbReference>
<name>F0SZ47_SYNGF</name>
<dbReference type="GO" id="GO:0006824">
    <property type="term" value="P:cobalt ion transport"/>
    <property type="evidence" value="ECO:0007669"/>
    <property type="project" value="InterPro"/>
</dbReference>
<dbReference type="OrthoDB" id="9815246at2"/>
<accession>F0SZ47</accession>
<feature type="transmembrane region" description="Helical" evidence="6">
    <location>
        <begin position="67"/>
        <end position="87"/>
    </location>
</feature>
<protein>
    <submittedName>
        <fullName evidence="7">Cobalt ABC transporter, inner membrane subunit CbiQ</fullName>
    </submittedName>
</protein>
<sequence length="265" mass="29519">MINIDQYAYASKLKNTDPRQKLLFALLTLGVCLWANSVAVSMLVLLMMGWATVYQGGTPFSLFSKLLMAPMTFLLLGIIAIAVNLGGDKEIFLFSVTLGRMYLGVTQAGLQTALHLFFKALGSVSCLYYLSLSTPMTDVLAVLRRLKVPRLLVEMMGLIYRFIFVFLETAENMLTAQNSRLGYATLPAGYRSLAALMSNLFIRAYKRSDELYTALEARGYDGELNVLEETSCPFRWTGLLPAVGLNCFLVLCTLYLRQYGEGGIW</sequence>
<reference evidence="7 8" key="1">
    <citation type="journal article" date="2011" name="Stand. Genomic Sci.">
        <title>Complete genome sequence of Syntrophobotulus glycolicus type strain (FlGlyR).</title>
        <authorList>
            <person name="Han C."/>
            <person name="Mwirichia R."/>
            <person name="Chertkov O."/>
            <person name="Held B."/>
            <person name="Lapidus A."/>
            <person name="Nolan M."/>
            <person name="Lucas S."/>
            <person name="Hammon N."/>
            <person name="Deshpande S."/>
            <person name="Cheng J.F."/>
            <person name="Tapia R."/>
            <person name="Goodwin L."/>
            <person name="Pitluck S."/>
            <person name="Huntemann M."/>
            <person name="Liolios K."/>
            <person name="Ivanova N."/>
            <person name="Pagani I."/>
            <person name="Mavromatis K."/>
            <person name="Ovchinikova G."/>
            <person name="Pati A."/>
            <person name="Chen A."/>
            <person name="Palaniappan K."/>
            <person name="Land M."/>
            <person name="Hauser L."/>
            <person name="Brambilla E.M."/>
            <person name="Rohde M."/>
            <person name="Spring S."/>
            <person name="Sikorski J."/>
            <person name="Goker M."/>
            <person name="Woyke T."/>
            <person name="Bristow J."/>
            <person name="Eisen J.A."/>
            <person name="Markowitz V."/>
            <person name="Hugenholtz P."/>
            <person name="Kyrpides N.C."/>
            <person name="Klenk H.P."/>
            <person name="Detter J.C."/>
        </authorList>
    </citation>
    <scope>NUCLEOTIDE SEQUENCE [LARGE SCALE GENOMIC DNA]</scope>
    <source>
        <strain evidence="8">DSM 8271 / FlGlyR</strain>
    </source>
</reference>
<dbReference type="NCBIfam" id="TIGR02454">
    <property type="entry name" value="ECF_T_CbiQ"/>
    <property type="match status" value="1"/>
</dbReference>
<keyword evidence="5 6" id="KW-0472">Membrane</keyword>
<dbReference type="RefSeq" id="WP_013625985.1">
    <property type="nucleotide sequence ID" value="NC_015172.1"/>
</dbReference>
<dbReference type="PANTHER" id="PTHR43723">
    <property type="entry name" value="COBALT TRANSPORT PROTEIN CBIQ"/>
    <property type="match status" value="1"/>
</dbReference>
<evidence type="ECO:0000313" key="8">
    <source>
        <dbReference type="Proteomes" id="UP000007488"/>
    </source>
</evidence>
<dbReference type="KEGG" id="sgy:Sgly_2896"/>
<dbReference type="InterPro" id="IPR052770">
    <property type="entry name" value="Cobalt_transport_CbiQ"/>
</dbReference>
<reference evidence="8" key="2">
    <citation type="submission" date="2011-02" db="EMBL/GenBank/DDBJ databases">
        <title>The complete genome of Syntrophobotulus glycolicus DSM 8271.</title>
        <authorList>
            <person name="Lucas S."/>
            <person name="Copeland A."/>
            <person name="Lapidus A."/>
            <person name="Bruce D."/>
            <person name="Goodwin L."/>
            <person name="Pitluck S."/>
            <person name="Kyrpides N."/>
            <person name="Mavromatis K."/>
            <person name="Pagani I."/>
            <person name="Ivanova N."/>
            <person name="Mikhailova N."/>
            <person name="Chertkov O."/>
            <person name="Held B."/>
            <person name="Detter J.C."/>
            <person name="Tapia R."/>
            <person name="Han C."/>
            <person name="Land M."/>
            <person name="Hauser L."/>
            <person name="Markowitz V."/>
            <person name="Cheng J.-F."/>
            <person name="Hugenholtz P."/>
            <person name="Woyke T."/>
            <person name="Wu D."/>
            <person name="Spring S."/>
            <person name="Schroeder M."/>
            <person name="Brambilla E."/>
            <person name="Klenk H.-P."/>
            <person name="Eisen J.A."/>
        </authorList>
    </citation>
    <scope>NUCLEOTIDE SEQUENCE [LARGE SCALE GENOMIC DNA]</scope>
    <source>
        <strain evidence="8">DSM 8271 / FlGlyR</strain>
    </source>
</reference>
<keyword evidence="3 6" id="KW-0812">Transmembrane</keyword>
<evidence type="ECO:0000256" key="3">
    <source>
        <dbReference type="ARBA" id="ARBA00022692"/>
    </source>
</evidence>